<evidence type="ECO:0000313" key="2">
    <source>
        <dbReference type="Proteomes" id="UP000015454"/>
    </source>
</evidence>
<dbReference type="RefSeq" id="WP_010568755.1">
    <property type="nucleotide sequence ID" value="NZ_AHMO02000008.1"/>
</dbReference>
<reference evidence="1" key="1">
    <citation type="submission" date="2013-05" db="EMBL/GenBank/DDBJ databases">
        <authorList>
            <person name="Harkins D.M."/>
            <person name="Durkin A.S."/>
            <person name="Brinkac L.M."/>
            <person name="Haft D.H."/>
            <person name="Selengut J.D."/>
            <person name="Sanka R."/>
            <person name="DePew J."/>
            <person name="Purushe J."/>
            <person name="Hartskeerl R.A."/>
            <person name="Ahmed A."/>
            <person name="van der Linden H."/>
            <person name="Goris M.G.A."/>
            <person name="Vinetz J.M."/>
            <person name="Sutton G.G."/>
            <person name="Nierman W.C."/>
            <person name="Fouts D.E."/>
        </authorList>
    </citation>
    <scope>NUCLEOTIDE SEQUENCE [LARGE SCALE GENOMIC DNA]</scope>
    <source>
        <strain evidence="1">5399</strain>
    </source>
</reference>
<protein>
    <submittedName>
        <fullName evidence="1">Uncharacterized protein</fullName>
    </submittedName>
</protein>
<sequence>MKEEIEKEEPWKEMDAEGIITFKRILSILYSYYNMIWEPKSISETWEFRKELIIAPNARVFVKKFGEYEYLIRGEIADGKNIKTDEWIHIDGIQEERDGFSDSKNLTNPVFNIPCLTDIYLNHSKVAEIDNP</sequence>
<dbReference type="NCBIfam" id="NF047513">
    <property type="entry name" value="LIC_13246_fam"/>
    <property type="match status" value="1"/>
</dbReference>
<evidence type="ECO:0000313" key="1">
    <source>
        <dbReference type="EMBL" id="EQA43882.1"/>
    </source>
</evidence>
<proteinExistence type="predicted"/>
<gene>
    <name evidence="1" type="ORF">LEP1GSC050_4158</name>
</gene>
<accession>T0F8Q0</accession>
<organism evidence="1 2">
    <name type="scientific">Leptospira broomii serovar Hurstbridge str. 5399</name>
    <dbReference type="NCBI Taxonomy" id="1049789"/>
    <lineage>
        <taxon>Bacteria</taxon>
        <taxon>Pseudomonadati</taxon>
        <taxon>Spirochaetota</taxon>
        <taxon>Spirochaetia</taxon>
        <taxon>Leptospirales</taxon>
        <taxon>Leptospiraceae</taxon>
        <taxon>Leptospira</taxon>
    </lineage>
</organism>
<comment type="caution">
    <text evidence="1">The sequence shown here is derived from an EMBL/GenBank/DDBJ whole genome shotgun (WGS) entry which is preliminary data.</text>
</comment>
<keyword evidence="2" id="KW-1185">Reference proteome</keyword>
<dbReference type="AlphaFoldDB" id="T0F8Q0"/>
<name>T0F8Q0_9LEPT</name>
<dbReference type="Proteomes" id="UP000015454">
    <property type="component" value="Unassembled WGS sequence"/>
</dbReference>
<dbReference type="OrthoDB" id="329464at2"/>
<dbReference type="EMBL" id="AHMO02000008">
    <property type="protein sequence ID" value="EQA43882.1"/>
    <property type="molecule type" value="Genomic_DNA"/>
</dbReference>